<sequence length="51" mass="5285">MWKDMDTTLAAAPLGSGDTAVVLGRPGGPEFRPSEVARLGYLAGIVATLVR</sequence>
<gene>
    <name evidence="1" type="ORF">L833_1962</name>
</gene>
<dbReference type="EMBL" id="AYTF01000001">
    <property type="protein sequence ID" value="ESV64576.1"/>
    <property type="molecule type" value="Genomic_DNA"/>
</dbReference>
<comment type="caution">
    <text evidence="1">The sequence shown here is derived from an EMBL/GenBank/DDBJ whole genome shotgun (WGS) entry which is preliminary data.</text>
</comment>
<dbReference type="Proteomes" id="UP000018502">
    <property type="component" value="Unassembled WGS sequence"/>
</dbReference>
<evidence type="ECO:0000313" key="2">
    <source>
        <dbReference type="Proteomes" id="UP000018502"/>
    </source>
</evidence>
<reference evidence="1 2" key="1">
    <citation type="journal article" date="2014" name="Emerg. Infect. Dis.">
        <title>High-level Relatedness among Mycobacterium abscessus subsp. massiliense Strains from Widely Separated Outbreaks.</title>
        <authorList>
            <person name="Tettelin H."/>
            <person name="Davidson R.M."/>
            <person name="Agrawal S."/>
            <person name="Aitken M.L."/>
            <person name="Shallom S."/>
            <person name="Hasan N.A."/>
            <person name="Strong M."/>
            <person name="Nogueira de Moura V.C."/>
            <person name="De Groote M.A."/>
            <person name="Duarte R.S."/>
            <person name="Hine E."/>
            <person name="Parankush S."/>
            <person name="Su Q."/>
            <person name="Daugherty S.C."/>
            <person name="Fraser C.M."/>
            <person name="Brown-Elliott B.A."/>
            <person name="Wallace R.J.Jr."/>
            <person name="Holland S.M."/>
            <person name="Sampaio E.P."/>
            <person name="Olivier K.N."/>
            <person name="Jackson M."/>
            <person name="Zelazny A.M."/>
        </authorList>
    </citation>
    <scope>NUCLEOTIDE SEQUENCE [LARGE SCALE GENOMIC DNA]</scope>
    <source>
        <strain evidence="1 2">MAB_091912_2446</strain>
    </source>
</reference>
<organism evidence="1 2">
    <name type="scientific">Mycobacteroides abscessus MAB_091912_2446</name>
    <dbReference type="NCBI Taxonomy" id="1335414"/>
    <lineage>
        <taxon>Bacteria</taxon>
        <taxon>Bacillati</taxon>
        <taxon>Actinomycetota</taxon>
        <taxon>Actinomycetes</taxon>
        <taxon>Mycobacteriales</taxon>
        <taxon>Mycobacteriaceae</taxon>
        <taxon>Mycobacteroides</taxon>
        <taxon>Mycobacteroides abscessus</taxon>
    </lineage>
</organism>
<dbReference type="AlphaFoldDB" id="A0A829MJE2"/>
<evidence type="ECO:0000313" key="1">
    <source>
        <dbReference type="EMBL" id="ESV64576.1"/>
    </source>
</evidence>
<accession>A0A829MJE2</accession>
<name>A0A829MJE2_9MYCO</name>
<protein>
    <submittedName>
        <fullName evidence="1">Uncharacterized protein</fullName>
    </submittedName>
</protein>
<proteinExistence type="predicted"/>